<keyword evidence="1" id="KW-0812">Transmembrane</keyword>
<proteinExistence type="predicted"/>
<reference evidence="2" key="3">
    <citation type="submission" date="2017-03" db="EMBL/GenBank/DDBJ databases">
        <authorList>
            <person name="Dastager S.G."/>
            <person name="Neurgaonkar P.S."/>
            <person name="Dharne M.S."/>
        </authorList>
    </citation>
    <scope>NUCLEOTIDE SEQUENCE</scope>
    <source>
        <strain evidence="2">DSM 25145</strain>
    </source>
</reference>
<dbReference type="EMBL" id="MWSK01000002">
    <property type="protein sequence ID" value="OXS79191.1"/>
    <property type="molecule type" value="Genomic_DNA"/>
</dbReference>
<feature type="transmembrane region" description="Helical" evidence="1">
    <location>
        <begin position="20"/>
        <end position="39"/>
    </location>
</feature>
<dbReference type="InterPro" id="IPR010380">
    <property type="entry name" value="DUF975"/>
</dbReference>
<evidence type="ECO:0000256" key="1">
    <source>
        <dbReference type="SAM" id="Phobius"/>
    </source>
</evidence>
<gene>
    <name evidence="2" type="ORF">B1B05_05305</name>
    <name evidence="3" type="ORF">SAMN05443094_102282</name>
</gene>
<reference evidence="3 4" key="1">
    <citation type="submission" date="2017-01" db="EMBL/GenBank/DDBJ databases">
        <authorList>
            <person name="Mah S.A."/>
            <person name="Swanson W.J."/>
            <person name="Moy G.W."/>
            <person name="Vacquier V.D."/>
        </authorList>
    </citation>
    <scope>NUCLEOTIDE SEQUENCE [LARGE SCALE GENOMIC DNA]</scope>
    <source>
        <strain evidence="3 4">NIO-1016</strain>
    </source>
</reference>
<dbReference type="AlphaFoldDB" id="A0A1N6S1D3"/>
<feature type="transmembrane region" description="Helical" evidence="1">
    <location>
        <begin position="51"/>
        <end position="72"/>
    </location>
</feature>
<evidence type="ECO:0000313" key="5">
    <source>
        <dbReference type="Proteomes" id="UP000215545"/>
    </source>
</evidence>
<evidence type="ECO:0000313" key="2">
    <source>
        <dbReference type="EMBL" id="OXS79191.1"/>
    </source>
</evidence>
<name>A0A1N6S1D3_9BACI</name>
<keyword evidence="1" id="KW-0472">Membrane</keyword>
<sequence>MYYSKLRAKARESLRGNWLIAIGLFVVSILVASGPDVIIQPEEYEFTWKDPIIFVLSILILPMSVGLVWAWVDLSRDKQVSFGHLIEPYKTMFGKSILTALIQGLLLFFWFLLLIVPGIIKSFSYMMTYYILRDDPDLSPLQVITKSRRMMDGHKGEAFVLGLSFIGWILLGIVTIGIGFIWIAPYMSVTYAHFYNTIRAEYEEKHGSGI</sequence>
<dbReference type="PANTHER" id="PTHR40076">
    <property type="entry name" value="MEMBRANE PROTEIN-RELATED"/>
    <property type="match status" value="1"/>
</dbReference>
<feature type="transmembrane region" description="Helical" evidence="1">
    <location>
        <begin position="158"/>
        <end position="184"/>
    </location>
</feature>
<reference evidence="5" key="2">
    <citation type="submission" date="2017-03" db="EMBL/GenBank/DDBJ databases">
        <title>Bacillus sp. V-88(T) DSM27956, whole genome shotgun sequencing project.</title>
        <authorList>
            <person name="Dastager S.G."/>
            <person name="Neurgaonkar P.S."/>
            <person name="Dharne M.S."/>
        </authorList>
    </citation>
    <scope>NUCLEOTIDE SEQUENCE [LARGE SCALE GENOMIC DNA]</scope>
    <source>
        <strain evidence="5">DSM 25145</strain>
    </source>
</reference>
<keyword evidence="1" id="KW-1133">Transmembrane helix</keyword>
<feature type="transmembrane region" description="Helical" evidence="1">
    <location>
        <begin position="92"/>
        <end position="120"/>
    </location>
</feature>
<dbReference type="EMBL" id="FTLX01000002">
    <property type="protein sequence ID" value="SIQ34802.1"/>
    <property type="molecule type" value="Genomic_DNA"/>
</dbReference>
<dbReference type="OrthoDB" id="9784844at2"/>
<dbReference type="Pfam" id="PF06161">
    <property type="entry name" value="DUF975"/>
    <property type="match status" value="1"/>
</dbReference>
<evidence type="ECO:0000313" key="3">
    <source>
        <dbReference type="EMBL" id="SIQ34802.1"/>
    </source>
</evidence>
<dbReference type="RefSeq" id="WP_045849076.1">
    <property type="nucleotide sequence ID" value="NZ_FTLX01000002.1"/>
</dbReference>
<accession>A0A1N6S1D3</accession>
<dbReference type="Proteomes" id="UP000186385">
    <property type="component" value="Unassembled WGS sequence"/>
</dbReference>
<dbReference type="PANTHER" id="PTHR40076:SF1">
    <property type="entry name" value="MEMBRANE PROTEIN"/>
    <property type="match status" value="1"/>
</dbReference>
<protein>
    <submittedName>
        <fullName evidence="3">Uncharacterized membrane protein</fullName>
    </submittedName>
</protein>
<dbReference type="STRING" id="1017273.SAMN05443094_102282"/>
<evidence type="ECO:0000313" key="4">
    <source>
        <dbReference type="Proteomes" id="UP000186385"/>
    </source>
</evidence>
<dbReference type="Proteomes" id="UP000215545">
    <property type="component" value="Unassembled WGS sequence"/>
</dbReference>
<organism evidence="3 4">
    <name type="scientific">Domibacillus enclensis</name>
    <dbReference type="NCBI Taxonomy" id="1017273"/>
    <lineage>
        <taxon>Bacteria</taxon>
        <taxon>Bacillati</taxon>
        <taxon>Bacillota</taxon>
        <taxon>Bacilli</taxon>
        <taxon>Bacillales</taxon>
        <taxon>Bacillaceae</taxon>
        <taxon>Domibacillus</taxon>
    </lineage>
</organism>
<keyword evidence="5" id="KW-1185">Reference proteome</keyword>